<evidence type="ECO:0008006" key="3">
    <source>
        <dbReference type="Google" id="ProtNLM"/>
    </source>
</evidence>
<dbReference type="PANTHER" id="PTHR36439">
    <property type="entry name" value="BLL4334 PROTEIN"/>
    <property type="match status" value="1"/>
</dbReference>
<protein>
    <recommendedName>
        <fullName evidence="3">DUF1697 domain-containing protein</fullName>
    </recommendedName>
</protein>
<dbReference type="EMBL" id="CP036287">
    <property type="protein sequence ID" value="QDU69279.1"/>
    <property type="molecule type" value="Genomic_DNA"/>
</dbReference>
<organism evidence="1 2">
    <name type="scientific">Engelhardtia mirabilis</name>
    <dbReference type="NCBI Taxonomy" id="2528011"/>
    <lineage>
        <taxon>Bacteria</taxon>
        <taxon>Pseudomonadati</taxon>
        <taxon>Planctomycetota</taxon>
        <taxon>Planctomycetia</taxon>
        <taxon>Planctomycetia incertae sedis</taxon>
        <taxon>Engelhardtia</taxon>
    </lineage>
</organism>
<dbReference type="PANTHER" id="PTHR36439:SF1">
    <property type="entry name" value="DUF1697 DOMAIN-CONTAINING PROTEIN"/>
    <property type="match status" value="1"/>
</dbReference>
<dbReference type="Gene3D" id="3.30.70.1280">
    <property type="entry name" value="SP0830-like domains"/>
    <property type="match status" value="1"/>
</dbReference>
<dbReference type="AlphaFoldDB" id="A0A518BQN5"/>
<proteinExistence type="predicted"/>
<keyword evidence="2" id="KW-1185">Reference proteome</keyword>
<gene>
    <name evidence="1" type="ORF">Pla133_43980</name>
</gene>
<dbReference type="InterPro" id="IPR012545">
    <property type="entry name" value="DUF1697"/>
</dbReference>
<accession>A0A518BQN5</accession>
<dbReference type="RefSeq" id="WP_145069040.1">
    <property type="nucleotide sequence ID" value="NZ_CP036287.1"/>
</dbReference>
<name>A0A518BQN5_9BACT</name>
<evidence type="ECO:0000313" key="1">
    <source>
        <dbReference type="EMBL" id="QDU69279.1"/>
    </source>
</evidence>
<dbReference type="KEGG" id="pbap:Pla133_43980"/>
<sequence length="178" mass="19263">MRYVALLRGVNVGGKRRVPMAELAAILEGLGCTNVATHLQSGNAVFTATATLAKRLPQLAAAALEERFGFAVPVVVRSARQLQVLFLGNPYALEGAPEDSLFVGFLSREPSARQVKALDPERSPGDRFAVVGADAFLHLPNGVARTKLDNDWFDRHLDAVITVRNWRTVAALVERTCG</sequence>
<dbReference type="SUPFAM" id="SSF160379">
    <property type="entry name" value="SP0830-like"/>
    <property type="match status" value="1"/>
</dbReference>
<evidence type="ECO:0000313" key="2">
    <source>
        <dbReference type="Proteomes" id="UP000316921"/>
    </source>
</evidence>
<dbReference type="PIRSF" id="PIRSF008502">
    <property type="entry name" value="UCP008502"/>
    <property type="match status" value="1"/>
</dbReference>
<dbReference type="Proteomes" id="UP000316921">
    <property type="component" value="Chromosome"/>
</dbReference>
<dbReference type="Pfam" id="PF08002">
    <property type="entry name" value="DUF1697"/>
    <property type="match status" value="1"/>
</dbReference>
<reference evidence="1 2" key="1">
    <citation type="submission" date="2019-02" db="EMBL/GenBank/DDBJ databases">
        <title>Deep-cultivation of Planctomycetes and their phenomic and genomic characterization uncovers novel biology.</title>
        <authorList>
            <person name="Wiegand S."/>
            <person name="Jogler M."/>
            <person name="Boedeker C."/>
            <person name="Pinto D."/>
            <person name="Vollmers J."/>
            <person name="Rivas-Marin E."/>
            <person name="Kohn T."/>
            <person name="Peeters S.H."/>
            <person name="Heuer A."/>
            <person name="Rast P."/>
            <person name="Oberbeckmann S."/>
            <person name="Bunk B."/>
            <person name="Jeske O."/>
            <person name="Meyerdierks A."/>
            <person name="Storesund J.E."/>
            <person name="Kallscheuer N."/>
            <person name="Luecker S."/>
            <person name="Lage O.M."/>
            <person name="Pohl T."/>
            <person name="Merkel B.J."/>
            <person name="Hornburger P."/>
            <person name="Mueller R.-W."/>
            <person name="Bruemmer F."/>
            <person name="Labrenz M."/>
            <person name="Spormann A.M."/>
            <person name="Op den Camp H."/>
            <person name="Overmann J."/>
            <person name="Amann R."/>
            <person name="Jetten M.S.M."/>
            <person name="Mascher T."/>
            <person name="Medema M.H."/>
            <person name="Devos D.P."/>
            <person name="Kaster A.-K."/>
            <person name="Ovreas L."/>
            <person name="Rohde M."/>
            <person name="Galperin M.Y."/>
            <person name="Jogler C."/>
        </authorList>
    </citation>
    <scope>NUCLEOTIDE SEQUENCE [LARGE SCALE GENOMIC DNA]</scope>
    <source>
        <strain evidence="1 2">Pla133</strain>
    </source>
</reference>